<name>A0ABD3GRI9_9MARC</name>
<gene>
    <name evidence="2" type="ORF">R1sor_022700</name>
</gene>
<reference evidence="2 3" key="1">
    <citation type="submission" date="2024-09" db="EMBL/GenBank/DDBJ databases">
        <title>Chromosome-scale assembly of Riccia sorocarpa.</title>
        <authorList>
            <person name="Paukszto L."/>
        </authorList>
    </citation>
    <scope>NUCLEOTIDE SEQUENCE [LARGE SCALE GENOMIC DNA]</scope>
    <source>
        <strain evidence="2">LP-2024</strain>
        <tissue evidence="2">Aerial parts of the thallus</tissue>
    </source>
</reference>
<evidence type="ECO:0000313" key="2">
    <source>
        <dbReference type="EMBL" id="KAL3679744.1"/>
    </source>
</evidence>
<organism evidence="2 3">
    <name type="scientific">Riccia sorocarpa</name>
    <dbReference type="NCBI Taxonomy" id="122646"/>
    <lineage>
        <taxon>Eukaryota</taxon>
        <taxon>Viridiplantae</taxon>
        <taxon>Streptophyta</taxon>
        <taxon>Embryophyta</taxon>
        <taxon>Marchantiophyta</taxon>
        <taxon>Marchantiopsida</taxon>
        <taxon>Marchantiidae</taxon>
        <taxon>Marchantiales</taxon>
        <taxon>Ricciaceae</taxon>
        <taxon>Riccia</taxon>
    </lineage>
</organism>
<evidence type="ECO:0000256" key="1">
    <source>
        <dbReference type="SAM" id="MobiDB-lite"/>
    </source>
</evidence>
<protein>
    <submittedName>
        <fullName evidence="2">Uncharacterized protein</fullName>
    </submittedName>
</protein>
<evidence type="ECO:0000313" key="3">
    <source>
        <dbReference type="Proteomes" id="UP001633002"/>
    </source>
</evidence>
<feature type="compositionally biased region" description="Polar residues" evidence="1">
    <location>
        <begin position="56"/>
        <end position="72"/>
    </location>
</feature>
<feature type="compositionally biased region" description="Polar residues" evidence="1">
    <location>
        <begin position="27"/>
        <end position="46"/>
    </location>
</feature>
<dbReference type="EMBL" id="JBJQOH010000007">
    <property type="protein sequence ID" value="KAL3679744.1"/>
    <property type="molecule type" value="Genomic_DNA"/>
</dbReference>
<dbReference type="AlphaFoldDB" id="A0ABD3GRI9"/>
<proteinExistence type="predicted"/>
<sequence length="127" mass="13907">MTEATIRDQNLFNTLIGPQGKDGEVEGSQSNTTESSYIGLCNTSAVGSPRHEDSATAVNKSLSKDLTVSDSQSGEKNELESEEMKPVTPRILLSEEMVAPDDVLLVHKTYMWYKQGPVGMDTQLGQW</sequence>
<feature type="region of interest" description="Disordered" evidence="1">
    <location>
        <begin position="1"/>
        <end position="86"/>
    </location>
</feature>
<feature type="compositionally biased region" description="Basic and acidic residues" evidence="1">
    <location>
        <begin position="73"/>
        <end position="85"/>
    </location>
</feature>
<accession>A0ABD3GRI9</accession>
<keyword evidence="3" id="KW-1185">Reference proteome</keyword>
<dbReference type="Proteomes" id="UP001633002">
    <property type="component" value="Unassembled WGS sequence"/>
</dbReference>
<comment type="caution">
    <text evidence="2">The sequence shown here is derived from an EMBL/GenBank/DDBJ whole genome shotgun (WGS) entry which is preliminary data.</text>
</comment>